<dbReference type="RefSeq" id="XP_011391070.1">
    <property type="nucleotide sequence ID" value="XM_011392768.1"/>
</dbReference>
<dbReference type="PANTHER" id="PTHR31297">
    <property type="entry name" value="GLUCAN ENDO-1,6-BETA-GLUCOSIDASE B"/>
    <property type="match status" value="1"/>
</dbReference>
<dbReference type="FunCoup" id="A0A0D1DTX2">
    <property type="interactions" value="24"/>
</dbReference>
<dbReference type="AlphaFoldDB" id="A0A0D1DTX2"/>
<evidence type="ECO:0000313" key="8">
    <source>
        <dbReference type="Proteomes" id="UP000000561"/>
    </source>
</evidence>
<dbReference type="GeneID" id="23564569"/>
<evidence type="ECO:0000256" key="4">
    <source>
        <dbReference type="RuleBase" id="RU361153"/>
    </source>
</evidence>
<dbReference type="FunFam" id="3.20.20.80:FF:000140">
    <property type="entry name" value="Glucan 1,3-beta-glucosidase 2"/>
    <property type="match status" value="1"/>
</dbReference>
<name>A0A0D1DTX2_MYCMD</name>
<dbReference type="InterPro" id="IPR050386">
    <property type="entry name" value="Glycosyl_hydrolase_5"/>
</dbReference>
<dbReference type="VEuPathDB" id="FungiDB:UMAG_04364"/>
<dbReference type="InParanoid" id="A0A0D1DTX2"/>
<sequence length="530" mass="57731">MKITTLVKSAVLTVLAFGLASGLLNIPVPRNAVSGNASVVTSSGLPGATSSARAASVTGRKIVLRVTDANSRGAASVKPKVIATVTLDAARSVLSTLSVPGIPFVRFRRRVQQVKTSANRLFSRAMPALRWPYTSTSSKIRGVNLGGWLVIEPFITPGVFAATGNANIVDEWTFGSLQPRGQATKILQNHLNTFLSESDIRQIASAGLNHVRIPIGYWAFEVAAGEPYLKLNQWDLLKQAARVCAKYNIKVLVDLHTAPGNQNGFEHGGRAGVNQWANDASNINRTVNILQTMSKEFSQSQYANSVTAIELLNEPVQDQNVLIDFYIRAYEVVRYPTGRNGPVSPLLIAISDGFISPAVSDYWNNKALPPQYEGVAIDSHVYTIFSAEQIALSPSERLAFYCSLKLKWAIANSVHPQIIGEWTPAYTDCANGVNGRNAGSKAGTSADCYARTGDASTFTTDYKKMLGRMWEAQVDSSEGGKGWFMWTWKTEAKAAEDWSYQKGLQYGWIPRDPTQRPQGVICDNPATYGM</sequence>
<keyword evidence="8" id="KW-1185">Reference proteome</keyword>
<gene>
    <name evidence="7" type="ORF">UMAG_04364</name>
</gene>
<dbReference type="EMBL" id="CM003153">
    <property type="protein sequence ID" value="KIS67261.1"/>
    <property type="molecule type" value="Genomic_DNA"/>
</dbReference>
<dbReference type="InterPro" id="IPR001547">
    <property type="entry name" value="Glyco_hydro_5"/>
</dbReference>
<accession>A0A0D1DTX2</accession>
<dbReference type="Proteomes" id="UP000000561">
    <property type="component" value="Chromosome 14"/>
</dbReference>
<dbReference type="PANTHER" id="PTHR31297:SF42">
    <property type="entry name" value="GLYCOSIDE HYDROLASE FAMILY 5 DOMAIN-CONTAINING PROTEIN"/>
    <property type="match status" value="1"/>
</dbReference>
<dbReference type="eggNOG" id="ENOG502QPYU">
    <property type="taxonomic scope" value="Eukaryota"/>
</dbReference>
<reference evidence="7 8" key="1">
    <citation type="journal article" date="2006" name="Nature">
        <title>Insights from the genome of the biotrophic fungal plant pathogen Ustilago maydis.</title>
        <authorList>
            <person name="Kamper J."/>
            <person name="Kahmann R."/>
            <person name="Bolker M."/>
            <person name="Ma L.J."/>
            <person name="Brefort T."/>
            <person name="Saville B.J."/>
            <person name="Banuett F."/>
            <person name="Kronstad J.W."/>
            <person name="Gold S.E."/>
            <person name="Muller O."/>
            <person name="Perlin M.H."/>
            <person name="Wosten H.A."/>
            <person name="de Vries R."/>
            <person name="Ruiz-Herrera J."/>
            <person name="Reynaga-Pena C.G."/>
            <person name="Snetselaar K."/>
            <person name="McCann M."/>
            <person name="Perez-Martin J."/>
            <person name="Feldbrugge M."/>
            <person name="Basse C.W."/>
            <person name="Steinberg G."/>
            <person name="Ibeas J.I."/>
            <person name="Holloman W."/>
            <person name="Guzman P."/>
            <person name="Farman M."/>
            <person name="Stajich J.E."/>
            <person name="Sentandreu R."/>
            <person name="Gonzalez-Prieto J.M."/>
            <person name="Kennell J.C."/>
            <person name="Molina L."/>
            <person name="Schirawski J."/>
            <person name="Mendoza-Mendoza A."/>
            <person name="Greilinger D."/>
            <person name="Munch K."/>
            <person name="Rossel N."/>
            <person name="Scherer M."/>
            <person name="Vranes M."/>
            <person name="Ladendorf O."/>
            <person name="Vincon V."/>
            <person name="Fuchs U."/>
            <person name="Sandrock B."/>
            <person name="Meng S."/>
            <person name="Ho E.C."/>
            <person name="Cahill M.J."/>
            <person name="Boyce K.J."/>
            <person name="Klose J."/>
            <person name="Klosterman S.J."/>
            <person name="Deelstra H.J."/>
            <person name="Ortiz-Castellanos L."/>
            <person name="Li W."/>
            <person name="Sanchez-Alonso P."/>
            <person name="Schreier P.H."/>
            <person name="Hauser-Hahn I."/>
            <person name="Vaupel M."/>
            <person name="Koopmann E."/>
            <person name="Friedrich G."/>
            <person name="Voss H."/>
            <person name="Schluter T."/>
            <person name="Margolis J."/>
            <person name="Platt D."/>
            <person name="Swimmer C."/>
            <person name="Gnirke A."/>
            <person name="Chen F."/>
            <person name="Vysotskaia V."/>
            <person name="Mannhaupt G."/>
            <person name="Guldener U."/>
            <person name="Munsterkotter M."/>
            <person name="Haase D."/>
            <person name="Oesterheld M."/>
            <person name="Mewes H.W."/>
            <person name="Mauceli E.W."/>
            <person name="DeCaprio D."/>
            <person name="Wade C.M."/>
            <person name="Butler J."/>
            <person name="Young S."/>
            <person name="Jaffe D.B."/>
            <person name="Calvo S."/>
            <person name="Nusbaum C."/>
            <person name="Galagan J."/>
            <person name="Birren B.W."/>
        </authorList>
    </citation>
    <scope>NUCLEOTIDE SEQUENCE [LARGE SCALE GENOMIC DNA]</scope>
    <source>
        <strain evidence="8">DSM 14603 / FGSC 9021 / UM521</strain>
    </source>
</reference>
<comment type="similarity">
    <text evidence="1 4">Belongs to the glycosyl hydrolase 5 (cellulase A) family.</text>
</comment>
<dbReference type="GO" id="GO:0009251">
    <property type="term" value="P:glucan catabolic process"/>
    <property type="evidence" value="ECO:0000318"/>
    <property type="project" value="GO_Central"/>
</dbReference>
<feature type="chain" id="PRO_5002229319" evidence="5">
    <location>
        <begin position="23"/>
        <end position="530"/>
    </location>
</feature>
<proteinExistence type="inferred from homology"/>
<dbReference type="OrthoDB" id="62120at2759"/>
<feature type="signal peptide" evidence="5">
    <location>
        <begin position="1"/>
        <end position="22"/>
    </location>
</feature>
<keyword evidence="3 4" id="KW-0326">Glycosidase</keyword>
<organism evidence="7 8">
    <name type="scientific">Mycosarcoma maydis</name>
    <name type="common">Corn smut fungus</name>
    <name type="synonym">Ustilago maydis</name>
    <dbReference type="NCBI Taxonomy" id="5270"/>
    <lineage>
        <taxon>Eukaryota</taxon>
        <taxon>Fungi</taxon>
        <taxon>Dikarya</taxon>
        <taxon>Basidiomycota</taxon>
        <taxon>Ustilaginomycotina</taxon>
        <taxon>Ustilaginomycetes</taxon>
        <taxon>Ustilaginales</taxon>
        <taxon>Ustilaginaceae</taxon>
        <taxon>Mycosarcoma</taxon>
    </lineage>
</organism>
<dbReference type="SUPFAM" id="SSF51445">
    <property type="entry name" value="(Trans)glycosidases"/>
    <property type="match status" value="1"/>
</dbReference>
<dbReference type="GO" id="GO:0004338">
    <property type="term" value="F:glucan exo-1,3-beta-glucosidase activity"/>
    <property type="evidence" value="ECO:0000318"/>
    <property type="project" value="GO_Central"/>
</dbReference>
<dbReference type="KEGG" id="uma:UMAG_04364"/>
<dbReference type="Gene3D" id="3.20.20.80">
    <property type="entry name" value="Glycosidases"/>
    <property type="match status" value="1"/>
</dbReference>
<evidence type="ECO:0000256" key="1">
    <source>
        <dbReference type="ARBA" id="ARBA00005641"/>
    </source>
</evidence>
<dbReference type="STRING" id="237631.A0A0D1DTX2"/>
<keyword evidence="2 4" id="KW-0378">Hydrolase</keyword>
<evidence type="ECO:0000256" key="2">
    <source>
        <dbReference type="ARBA" id="ARBA00022801"/>
    </source>
</evidence>
<evidence type="ECO:0000259" key="6">
    <source>
        <dbReference type="Pfam" id="PF00150"/>
    </source>
</evidence>
<evidence type="ECO:0000256" key="5">
    <source>
        <dbReference type="SAM" id="SignalP"/>
    </source>
</evidence>
<evidence type="ECO:0000256" key="3">
    <source>
        <dbReference type="ARBA" id="ARBA00023295"/>
    </source>
</evidence>
<evidence type="ECO:0000313" key="7">
    <source>
        <dbReference type="EMBL" id="KIS67261.1"/>
    </source>
</evidence>
<feature type="domain" description="Glycoside hydrolase family 5" evidence="6">
    <location>
        <begin position="192"/>
        <end position="423"/>
    </location>
</feature>
<dbReference type="InterPro" id="IPR017853">
    <property type="entry name" value="GH"/>
</dbReference>
<keyword evidence="5" id="KW-0732">Signal</keyword>
<dbReference type="GO" id="GO:0005576">
    <property type="term" value="C:extracellular region"/>
    <property type="evidence" value="ECO:0000318"/>
    <property type="project" value="GO_Central"/>
</dbReference>
<protein>
    <submittedName>
        <fullName evidence="7">Exo-1,3-beta-glucanase</fullName>
    </submittedName>
</protein>
<dbReference type="Pfam" id="PF00150">
    <property type="entry name" value="Cellulase"/>
    <property type="match status" value="1"/>
</dbReference>